<sequence length="679" mass="78056">MTTKEKSREKYWRNRLSALLCEIREKVGAPDGVVLCLQRSLTKEELASLAKSDCLEQRQLENFAKAVAERSAGDEKAKELVTSAAQEHIGGWKKSRKMLSVPGKRFWMRVRKHAPKQARGRKTKVHSSKIRSAVRVHLLENSTTTAKLMKCGATVEPVYNLNFSRRRLWTRSLPMQRLLSQPAWYKHLAAHHANFVKLKCRTDVCCFCHKYDKVVLPSARSDVELARATVQNEKPDYFQVMDAHWEGMEREGRTDPDGRASLQYVKFLKLFIDRTSDARQKTATLPGTVRARQLLKESEATASSLLGKHVSVLECCSHHFTGVKRQHDRRELLEKKLPKRTLVVQMDFMENMTWPLGPEEAQDWFWATARESMTTLGFYACYWKDGKHVREYWHYISQILNHDSAYAVHCLNDLLRSLNTGDIDELQVWCDTGTHFRSYEFAWNLVEQCREKFPTTVLNFFAAHHGKGYCDGAFGLQRHWVSQYARTRNIECLDHMRAALEEGAQGTMALDPPPDGPAYYVKVFEPSPKTAVNKLDTAKCDLQIEYTYCVLFSRAAVGHVRGWNFVYSDRIDKRSAGKSIGTIQSISTPCSDEWRRSYRATQPEKNPLNIVLLQRRKEKQQAFVDTTCSRRSTFMEALCRRERQSAKQKAKYLRRKRVLAINLDDGGSSSDDSSSDSDS</sequence>
<dbReference type="PANTHER" id="PTHR46601:SF1">
    <property type="entry name" value="ADF-H DOMAIN-CONTAINING PROTEIN"/>
    <property type="match status" value="1"/>
</dbReference>
<proteinExistence type="predicted"/>
<evidence type="ECO:0000313" key="2">
    <source>
        <dbReference type="Proteomes" id="UP001642484"/>
    </source>
</evidence>
<evidence type="ECO:0000313" key="1">
    <source>
        <dbReference type="EMBL" id="CAK8992112.1"/>
    </source>
</evidence>
<protein>
    <submittedName>
        <fullName evidence="1">Uncharacterized protein</fullName>
    </submittedName>
</protein>
<reference evidence="1 2" key="1">
    <citation type="submission" date="2024-02" db="EMBL/GenBank/DDBJ databases">
        <authorList>
            <person name="Chen Y."/>
            <person name="Shah S."/>
            <person name="Dougan E. K."/>
            <person name="Thang M."/>
            <person name="Chan C."/>
        </authorList>
    </citation>
    <scope>NUCLEOTIDE SEQUENCE [LARGE SCALE GENOMIC DNA]</scope>
</reference>
<keyword evidence="2" id="KW-1185">Reference proteome</keyword>
<name>A0ABP0HPG2_9DINO</name>
<accession>A0ABP0HPG2</accession>
<dbReference type="Proteomes" id="UP001642484">
    <property type="component" value="Unassembled WGS sequence"/>
</dbReference>
<dbReference type="PANTHER" id="PTHR46601">
    <property type="entry name" value="ULP_PROTEASE DOMAIN-CONTAINING PROTEIN"/>
    <property type="match status" value="1"/>
</dbReference>
<organism evidence="1 2">
    <name type="scientific">Durusdinium trenchii</name>
    <dbReference type="NCBI Taxonomy" id="1381693"/>
    <lineage>
        <taxon>Eukaryota</taxon>
        <taxon>Sar</taxon>
        <taxon>Alveolata</taxon>
        <taxon>Dinophyceae</taxon>
        <taxon>Suessiales</taxon>
        <taxon>Symbiodiniaceae</taxon>
        <taxon>Durusdinium</taxon>
    </lineage>
</organism>
<dbReference type="EMBL" id="CAXAMN010001058">
    <property type="protein sequence ID" value="CAK8992112.1"/>
    <property type="molecule type" value="Genomic_DNA"/>
</dbReference>
<comment type="caution">
    <text evidence="1">The sequence shown here is derived from an EMBL/GenBank/DDBJ whole genome shotgun (WGS) entry which is preliminary data.</text>
</comment>
<gene>
    <name evidence="1" type="ORF">CCMP2556_LOCUS2730</name>
</gene>